<feature type="domain" description="HTH luxR-type" evidence="5">
    <location>
        <begin position="141"/>
        <end position="206"/>
    </location>
</feature>
<dbReference type="PROSITE" id="PS00622">
    <property type="entry name" value="HTH_LUXR_1"/>
    <property type="match status" value="1"/>
</dbReference>
<evidence type="ECO:0000256" key="4">
    <source>
        <dbReference type="PROSITE-ProRule" id="PRU00169"/>
    </source>
</evidence>
<dbReference type="CDD" id="cd06170">
    <property type="entry name" value="LuxR_C_like"/>
    <property type="match status" value="1"/>
</dbReference>
<reference evidence="7 8" key="1">
    <citation type="journal article" date="2019" name="Int. J. Syst. Evol. Microbiol.">
        <title>The Global Catalogue of Microorganisms (GCM) 10K type strain sequencing project: providing services to taxonomists for standard genome sequencing and annotation.</title>
        <authorList>
            <consortium name="The Broad Institute Genomics Platform"/>
            <consortium name="The Broad Institute Genome Sequencing Center for Infectious Disease"/>
            <person name="Wu L."/>
            <person name="Ma J."/>
        </authorList>
    </citation>
    <scope>NUCLEOTIDE SEQUENCE [LARGE SCALE GENOMIC DNA]</scope>
    <source>
        <strain evidence="7 8">JCM 13008</strain>
    </source>
</reference>
<proteinExistence type="predicted"/>
<organism evidence="7 8">
    <name type="scientific">Nocardioides dubius</name>
    <dbReference type="NCBI Taxonomy" id="317019"/>
    <lineage>
        <taxon>Bacteria</taxon>
        <taxon>Bacillati</taxon>
        <taxon>Actinomycetota</taxon>
        <taxon>Actinomycetes</taxon>
        <taxon>Propionibacteriales</taxon>
        <taxon>Nocardioidaceae</taxon>
        <taxon>Nocardioides</taxon>
    </lineage>
</organism>
<keyword evidence="4" id="KW-0597">Phosphoprotein</keyword>
<dbReference type="Gene3D" id="3.40.50.2300">
    <property type="match status" value="1"/>
</dbReference>
<protein>
    <submittedName>
        <fullName evidence="7">Response regulator transcription factor</fullName>
    </submittedName>
</protein>
<dbReference type="PANTHER" id="PTHR44688:SF16">
    <property type="entry name" value="DNA-BINDING TRANSCRIPTIONAL ACTIVATOR DEVR_DOSR"/>
    <property type="match status" value="1"/>
</dbReference>
<dbReference type="PANTHER" id="PTHR44688">
    <property type="entry name" value="DNA-BINDING TRANSCRIPTIONAL ACTIVATOR DEVR_DOSR"/>
    <property type="match status" value="1"/>
</dbReference>
<evidence type="ECO:0000259" key="6">
    <source>
        <dbReference type="PROSITE" id="PS50110"/>
    </source>
</evidence>
<dbReference type="InterPro" id="IPR001789">
    <property type="entry name" value="Sig_transdc_resp-reg_receiver"/>
</dbReference>
<dbReference type="PROSITE" id="PS50110">
    <property type="entry name" value="RESPONSE_REGULATORY"/>
    <property type="match status" value="1"/>
</dbReference>
<dbReference type="SMART" id="SM00421">
    <property type="entry name" value="HTH_LUXR"/>
    <property type="match status" value="1"/>
</dbReference>
<name>A0ABN1TQP4_9ACTN</name>
<dbReference type="InterPro" id="IPR011006">
    <property type="entry name" value="CheY-like_superfamily"/>
</dbReference>
<gene>
    <name evidence="7" type="ORF">GCM10009668_13790</name>
</gene>
<dbReference type="EMBL" id="BAAALG010000005">
    <property type="protein sequence ID" value="GAA1097784.1"/>
    <property type="molecule type" value="Genomic_DNA"/>
</dbReference>
<dbReference type="Proteomes" id="UP001501581">
    <property type="component" value="Unassembled WGS sequence"/>
</dbReference>
<dbReference type="SMART" id="SM00448">
    <property type="entry name" value="REC"/>
    <property type="match status" value="1"/>
</dbReference>
<keyword evidence="8" id="KW-1185">Reference proteome</keyword>
<dbReference type="Pfam" id="PF00072">
    <property type="entry name" value="Response_reg"/>
    <property type="match status" value="1"/>
</dbReference>
<keyword evidence="1" id="KW-0805">Transcription regulation</keyword>
<keyword evidence="2" id="KW-0238">DNA-binding</keyword>
<dbReference type="InterPro" id="IPR016032">
    <property type="entry name" value="Sig_transdc_resp-reg_C-effctor"/>
</dbReference>
<sequence>MSTPPRPPRIAVLNDYEIVVAGIARMLADHPEHVEVVELDTRRPATDDVDIVLFDTFARPGEAGEQTLSQLADSSRSKIVVFAWNTDPELVEKALSQGAAGYLSKALSAERLVEALRAVHDGERIVETPSPRSATRPVGDWPGREAGLGARESEVLALIARGLSNQEIALALYLSVNSVKTHIRNAYRKIGAQRRSQAVRWALENGFDTDPDRTRL</sequence>
<feature type="modified residue" description="4-aspartylphosphate" evidence="4">
    <location>
        <position position="55"/>
    </location>
</feature>
<comment type="caution">
    <text evidence="7">The sequence shown here is derived from an EMBL/GenBank/DDBJ whole genome shotgun (WGS) entry which is preliminary data.</text>
</comment>
<evidence type="ECO:0000313" key="8">
    <source>
        <dbReference type="Proteomes" id="UP001501581"/>
    </source>
</evidence>
<evidence type="ECO:0000256" key="1">
    <source>
        <dbReference type="ARBA" id="ARBA00023015"/>
    </source>
</evidence>
<dbReference type="InterPro" id="IPR000792">
    <property type="entry name" value="Tscrpt_reg_LuxR_C"/>
</dbReference>
<evidence type="ECO:0000256" key="3">
    <source>
        <dbReference type="ARBA" id="ARBA00023163"/>
    </source>
</evidence>
<dbReference type="RefSeq" id="WP_343992704.1">
    <property type="nucleotide sequence ID" value="NZ_BAAALG010000005.1"/>
</dbReference>
<evidence type="ECO:0000313" key="7">
    <source>
        <dbReference type="EMBL" id="GAA1097784.1"/>
    </source>
</evidence>
<evidence type="ECO:0000259" key="5">
    <source>
        <dbReference type="PROSITE" id="PS50043"/>
    </source>
</evidence>
<accession>A0ABN1TQP4</accession>
<dbReference type="PRINTS" id="PR00038">
    <property type="entry name" value="HTHLUXR"/>
</dbReference>
<dbReference type="SUPFAM" id="SSF46894">
    <property type="entry name" value="C-terminal effector domain of the bipartite response regulators"/>
    <property type="match status" value="1"/>
</dbReference>
<dbReference type="Pfam" id="PF00196">
    <property type="entry name" value="GerE"/>
    <property type="match status" value="1"/>
</dbReference>
<dbReference type="SUPFAM" id="SSF52172">
    <property type="entry name" value="CheY-like"/>
    <property type="match status" value="1"/>
</dbReference>
<dbReference type="PROSITE" id="PS50043">
    <property type="entry name" value="HTH_LUXR_2"/>
    <property type="match status" value="1"/>
</dbReference>
<keyword evidence="3" id="KW-0804">Transcription</keyword>
<feature type="domain" description="Response regulatory" evidence="6">
    <location>
        <begin position="9"/>
        <end position="120"/>
    </location>
</feature>
<evidence type="ECO:0000256" key="2">
    <source>
        <dbReference type="ARBA" id="ARBA00023125"/>
    </source>
</evidence>